<evidence type="ECO:0000313" key="2">
    <source>
        <dbReference type="EMBL" id="GFS58425.1"/>
    </source>
</evidence>
<keyword evidence="3" id="KW-1185">Reference proteome</keyword>
<feature type="region of interest" description="Disordered" evidence="1">
    <location>
        <begin position="1"/>
        <end position="47"/>
    </location>
</feature>
<name>A0A8X6MJY1_NEPPI</name>
<dbReference type="EMBL" id="BMAW01047005">
    <property type="protein sequence ID" value="GFS58425.1"/>
    <property type="molecule type" value="Genomic_DNA"/>
</dbReference>
<protein>
    <submittedName>
        <fullName evidence="2">Uncharacterized protein</fullName>
    </submittedName>
</protein>
<reference evidence="2" key="1">
    <citation type="submission" date="2020-08" db="EMBL/GenBank/DDBJ databases">
        <title>Multicomponent nature underlies the extraordinary mechanical properties of spider dragline silk.</title>
        <authorList>
            <person name="Kono N."/>
            <person name="Nakamura H."/>
            <person name="Mori M."/>
            <person name="Yoshida Y."/>
            <person name="Ohtoshi R."/>
            <person name="Malay A.D."/>
            <person name="Moran D.A.P."/>
            <person name="Tomita M."/>
            <person name="Numata K."/>
            <person name="Arakawa K."/>
        </authorList>
    </citation>
    <scope>NUCLEOTIDE SEQUENCE</scope>
</reference>
<dbReference type="Proteomes" id="UP000887013">
    <property type="component" value="Unassembled WGS sequence"/>
</dbReference>
<dbReference type="AlphaFoldDB" id="A0A8X6MJY1"/>
<organism evidence="2 3">
    <name type="scientific">Nephila pilipes</name>
    <name type="common">Giant wood spider</name>
    <name type="synonym">Nephila maculata</name>
    <dbReference type="NCBI Taxonomy" id="299642"/>
    <lineage>
        <taxon>Eukaryota</taxon>
        <taxon>Metazoa</taxon>
        <taxon>Ecdysozoa</taxon>
        <taxon>Arthropoda</taxon>
        <taxon>Chelicerata</taxon>
        <taxon>Arachnida</taxon>
        <taxon>Araneae</taxon>
        <taxon>Araneomorphae</taxon>
        <taxon>Entelegynae</taxon>
        <taxon>Araneoidea</taxon>
        <taxon>Nephilidae</taxon>
        <taxon>Nephila</taxon>
    </lineage>
</organism>
<comment type="caution">
    <text evidence="2">The sequence shown here is derived from an EMBL/GenBank/DDBJ whole genome shotgun (WGS) entry which is preliminary data.</text>
</comment>
<accession>A0A8X6MJY1</accession>
<gene>
    <name evidence="2" type="ORF">NPIL_420081</name>
</gene>
<dbReference type="OrthoDB" id="6431197at2759"/>
<proteinExistence type="predicted"/>
<feature type="compositionally biased region" description="Polar residues" evidence="1">
    <location>
        <begin position="19"/>
        <end position="33"/>
    </location>
</feature>
<evidence type="ECO:0000256" key="1">
    <source>
        <dbReference type="SAM" id="MobiDB-lite"/>
    </source>
</evidence>
<sequence>MDPSMEISKENDSPPQLIADTNSAINDQTETTDSPPPPRLDPDASSEETERFIEESKHILVTSCFDLRRLKHTSLKIGRDTSDPIPVLELLWNKDEDNIFYNTAVLKCSSFDWNKISDFSSEMRIQWKFNAIGGDGDGKDYNPNLETRVLAKSCLTFEEITTIFCDVEAVINSQPLTYMSH</sequence>
<evidence type="ECO:0000313" key="3">
    <source>
        <dbReference type="Proteomes" id="UP000887013"/>
    </source>
</evidence>